<keyword evidence="1" id="KW-0805">Transcription regulation</keyword>
<dbReference type="Proteomes" id="UP001240639">
    <property type="component" value="Unassembled WGS sequence"/>
</dbReference>
<dbReference type="InterPro" id="IPR036390">
    <property type="entry name" value="WH_DNA-bd_sf"/>
</dbReference>
<accession>A0ABT9HNJ5</accession>
<dbReference type="EMBL" id="JAVAIM010000001">
    <property type="protein sequence ID" value="MDP4574734.1"/>
    <property type="molecule type" value="Genomic_DNA"/>
</dbReference>
<evidence type="ECO:0000313" key="5">
    <source>
        <dbReference type="EMBL" id="MDP4574734.1"/>
    </source>
</evidence>
<dbReference type="PROSITE" id="PS51118">
    <property type="entry name" value="HTH_HXLR"/>
    <property type="match status" value="1"/>
</dbReference>
<keyword evidence="3" id="KW-0804">Transcription</keyword>
<evidence type="ECO:0000256" key="1">
    <source>
        <dbReference type="ARBA" id="ARBA00023015"/>
    </source>
</evidence>
<gene>
    <name evidence="5" type="ORF">Q9K02_06225</name>
</gene>
<dbReference type="InterPro" id="IPR036527">
    <property type="entry name" value="SCP2_sterol-bd_dom_sf"/>
</dbReference>
<dbReference type="Pfam" id="PF01638">
    <property type="entry name" value="HxlR"/>
    <property type="match status" value="1"/>
</dbReference>
<proteinExistence type="predicted"/>
<dbReference type="PANTHER" id="PTHR33204:SF18">
    <property type="entry name" value="TRANSCRIPTIONAL REGULATORY PROTEIN"/>
    <property type="match status" value="1"/>
</dbReference>
<keyword evidence="6" id="KW-1185">Reference proteome</keyword>
<evidence type="ECO:0000256" key="2">
    <source>
        <dbReference type="ARBA" id="ARBA00023125"/>
    </source>
</evidence>
<reference evidence="5 6" key="1">
    <citation type="submission" date="2023-08" db="EMBL/GenBank/DDBJ databases">
        <title>genomic of G39.</title>
        <authorList>
            <person name="Wang Y."/>
        </authorList>
    </citation>
    <scope>NUCLEOTIDE SEQUENCE [LARGE SCALE GENOMIC DNA]</scope>
    <source>
        <strain evidence="5 6">G39</strain>
    </source>
</reference>
<evidence type="ECO:0000256" key="3">
    <source>
        <dbReference type="ARBA" id="ARBA00023163"/>
    </source>
</evidence>
<keyword evidence="2" id="KW-0238">DNA-binding</keyword>
<evidence type="ECO:0000313" key="6">
    <source>
        <dbReference type="Proteomes" id="UP001240639"/>
    </source>
</evidence>
<evidence type="ECO:0000259" key="4">
    <source>
        <dbReference type="PROSITE" id="PS51118"/>
    </source>
</evidence>
<name>A0ABT9HNJ5_9SPHN</name>
<dbReference type="Gene3D" id="3.30.1050.10">
    <property type="entry name" value="SCP2 sterol-binding domain"/>
    <property type="match status" value="1"/>
</dbReference>
<dbReference type="SUPFAM" id="SSF55718">
    <property type="entry name" value="SCP-like"/>
    <property type="match status" value="1"/>
</dbReference>
<protein>
    <submittedName>
        <fullName evidence="5">Winged helix-turn-helix transcriptional regulator</fullName>
    </submittedName>
</protein>
<sequence length="231" mass="25258">MKLPKETNPGRGVHGRWYDDACGTAFAMELIGERWSLLIIRELMFGPRRFSDLRASLPGVSAKVLTERLAGLSDAGVLIRRKLPPPVSAQVYELSEWGYAAEALIQELGRWAAMSAQHDPTLPLSPVSLMLSMRTMFNREKAHSIDTVIGFDIAEEQFSATLHDGTIRISRGEPGGADAVFRAPVAPVMAALLYAGVPVSQLENEAGLVIEGDRERALAYAEIFELPDKLA</sequence>
<dbReference type="RefSeq" id="WP_305932108.1">
    <property type="nucleotide sequence ID" value="NZ_JAVAIM010000001.1"/>
</dbReference>
<dbReference type="Gene3D" id="1.10.10.10">
    <property type="entry name" value="Winged helix-like DNA-binding domain superfamily/Winged helix DNA-binding domain"/>
    <property type="match status" value="1"/>
</dbReference>
<feature type="domain" description="HTH hxlR-type" evidence="4">
    <location>
        <begin position="22"/>
        <end position="120"/>
    </location>
</feature>
<dbReference type="InterPro" id="IPR002577">
    <property type="entry name" value="HTH_HxlR"/>
</dbReference>
<comment type="caution">
    <text evidence="5">The sequence shown here is derived from an EMBL/GenBank/DDBJ whole genome shotgun (WGS) entry which is preliminary data.</text>
</comment>
<organism evidence="5 6">
    <name type="scientific">Qipengyuania profundimaris</name>
    <dbReference type="NCBI Taxonomy" id="3067652"/>
    <lineage>
        <taxon>Bacteria</taxon>
        <taxon>Pseudomonadati</taxon>
        <taxon>Pseudomonadota</taxon>
        <taxon>Alphaproteobacteria</taxon>
        <taxon>Sphingomonadales</taxon>
        <taxon>Erythrobacteraceae</taxon>
        <taxon>Qipengyuania</taxon>
    </lineage>
</organism>
<dbReference type="SUPFAM" id="SSF46785">
    <property type="entry name" value="Winged helix' DNA-binding domain"/>
    <property type="match status" value="1"/>
</dbReference>
<dbReference type="InterPro" id="IPR036388">
    <property type="entry name" value="WH-like_DNA-bd_sf"/>
</dbReference>
<dbReference type="PANTHER" id="PTHR33204">
    <property type="entry name" value="TRANSCRIPTIONAL REGULATOR, MARR FAMILY"/>
    <property type="match status" value="1"/>
</dbReference>